<organism evidence="4">
    <name type="scientific">Alexandrium catenella</name>
    <name type="common">Red tide dinoflagellate</name>
    <name type="synonym">Gonyaulax catenella</name>
    <dbReference type="NCBI Taxonomy" id="2925"/>
    <lineage>
        <taxon>Eukaryota</taxon>
        <taxon>Sar</taxon>
        <taxon>Alveolata</taxon>
        <taxon>Dinophyceae</taxon>
        <taxon>Gonyaulacales</taxon>
        <taxon>Pyrocystaceae</taxon>
        <taxon>Alexandrium</taxon>
    </lineage>
</organism>
<gene>
    <name evidence="4" type="ORF">ACAT0790_LOCUS44139</name>
</gene>
<reference evidence="4" key="1">
    <citation type="submission" date="2021-01" db="EMBL/GenBank/DDBJ databases">
        <authorList>
            <person name="Corre E."/>
            <person name="Pelletier E."/>
            <person name="Niang G."/>
            <person name="Scheremetjew M."/>
            <person name="Finn R."/>
            <person name="Kale V."/>
            <person name="Holt S."/>
            <person name="Cochrane G."/>
            <person name="Meng A."/>
            <person name="Brown T."/>
            <person name="Cohen L."/>
        </authorList>
    </citation>
    <scope>NUCLEOTIDE SEQUENCE</scope>
    <source>
        <strain evidence="4">OF101</strain>
    </source>
</reference>
<dbReference type="EMBL" id="HBGE01073634">
    <property type="protein sequence ID" value="CAD9167371.1"/>
    <property type="molecule type" value="Transcribed_RNA"/>
</dbReference>
<feature type="repeat" description="HEAT" evidence="2">
    <location>
        <begin position="153"/>
        <end position="181"/>
    </location>
</feature>
<sequence length="181" mass="19386">MVCQCVADPDYTVRGVVVEVMKRMSRKGDELVLAAACVHMEDDDPGVRCAATEVLAHVANRGDGFAVKALTRLIEQQDAAVRHAAVNAFAEVAPVGDEASVQTLLDCLSRLQSEASEPDRSGRHPSDVLHDADTRREAVRALGILGKGSGERAEGPLRQMLEDGEPEVRRAAAEALDTLAF</sequence>
<evidence type="ECO:0000256" key="3">
    <source>
        <dbReference type="SAM" id="MobiDB-lite"/>
    </source>
</evidence>
<dbReference type="SUPFAM" id="SSF48371">
    <property type="entry name" value="ARM repeat"/>
    <property type="match status" value="1"/>
</dbReference>
<dbReference type="InterPro" id="IPR004155">
    <property type="entry name" value="PBS_lyase_HEAT"/>
</dbReference>
<proteinExistence type="predicted"/>
<dbReference type="Gene3D" id="1.25.10.10">
    <property type="entry name" value="Leucine-rich Repeat Variant"/>
    <property type="match status" value="1"/>
</dbReference>
<dbReference type="PROSITE" id="PS50077">
    <property type="entry name" value="HEAT_REPEAT"/>
    <property type="match status" value="1"/>
</dbReference>
<protein>
    <recommendedName>
        <fullName evidence="5">HEAT repeat domain-containing protein</fullName>
    </recommendedName>
</protein>
<comment type="function">
    <text evidence="1">Catalyzes the hydroxylation of the N(6)-(4-aminobutyl)-L-lysine intermediate produced by deoxyhypusine synthase/DHPS on a critical lysine of the eukaryotic translation initiation factor 5A/eIF-5A. This is the second step of the post-translational modification of that lysine into an unusual amino acid residue named hypusine. Hypusination is unique to mature eIF-5A factor and is essential for its function.</text>
</comment>
<feature type="region of interest" description="Disordered" evidence="3">
    <location>
        <begin position="113"/>
        <end position="133"/>
    </location>
</feature>
<evidence type="ECO:0008006" key="5">
    <source>
        <dbReference type="Google" id="ProtNLM"/>
    </source>
</evidence>
<dbReference type="PANTHER" id="PTHR12697">
    <property type="entry name" value="PBS LYASE HEAT-LIKE PROTEIN"/>
    <property type="match status" value="1"/>
</dbReference>
<evidence type="ECO:0000256" key="2">
    <source>
        <dbReference type="PROSITE-ProRule" id="PRU00103"/>
    </source>
</evidence>
<dbReference type="Pfam" id="PF13646">
    <property type="entry name" value="HEAT_2"/>
    <property type="match status" value="2"/>
</dbReference>
<evidence type="ECO:0000313" key="4">
    <source>
        <dbReference type="EMBL" id="CAD9167371.1"/>
    </source>
</evidence>
<dbReference type="GO" id="GO:0016491">
    <property type="term" value="F:oxidoreductase activity"/>
    <property type="evidence" value="ECO:0007669"/>
    <property type="project" value="TreeGrafter"/>
</dbReference>
<dbReference type="AlphaFoldDB" id="A0A7S1RI49"/>
<name>A0A7S1RI49_ALECA</name>
<dbReference type="SMART" id="SM00567">
    <property type="entry name" value="EZ_HEAT"/>
    <property type="match status" value="4"/>
</dbReference>
<dbReference type="InterPro" id="IPR021133">
    <property type="entry name" value="HEAT_type_2"/>
</dbReference>
<dbReference type="InterPro" id="IPR011989">
    <property type="entry name" value="ARM-like"/>
</dbReference>
<feature type="compositionally biased region" description="Basic and acidic residues" evidence="3">
    <location>
        <begin position="117"/>
        <end position="133"/>
    </location>
</feature>
<accession>A0A7S1RI49</accession>
<dbReference type="InterPro" id="IPR016024">
    <property type="entry name" value="ARM-type_fold"/>
</dbReference>
<evidence type="ECO:0000256" key="1">
    <source>
        <dbReference type="ARBA" id="ARBA00045876"/>
    </source>
</evidence>
<dbReference type="PANTHER" id="PTHR12697:SF5">
    <property type="entry name" value="DEOXYHYPUSINE HYDROXYLASE"/>
    <property type="match status" value="1"/>
</dbReference>